<gene>
    <name evidence="3" type="ORF">ACFFU1_15640</name>
</gene>
<dbReference type="InterPro" id="IPR014044">
    <property type="entry name" value="CAP_dom"/>
</dbReference>
<dbReference type="PANTHER" id="PTHR31157">
    <property type="entry name" value="SCP DOMAIN-CONTAINING PROTEIN"/>
    <property type="match status" value="1"/>
</dbReference>
<dbReference type="PROSITE" id="PS51257">
    <property type="entry name" value="PROKAR_LIPOPROTEIN"/>
    <property type="match status" value="1"/>
</dbReference>
<comment type="caution">
    <text evidence="3">The sequence shown here is derived from an EMBL/GenBank/DDBJ whole genome shotgun (WGS) entry which is preliminary data.</text>
</comment>
<keyword evidence="1" id="KW-0732">Signal</keyword>
<evidence type="ECO:0000256" key="1">
    <source>
        <dbReference type="SAM" id="SignalP"/>
    </source>
</evidence>
<dbReference type="EMBL" id="JBHMFA010000017">
    <property type="protein sequence ID" value="MFB9106338.1"/>
    <property type="molecule type" value="Genomic_DNA"/>
</dbReference>
<dbReference type="CDD" id="cd05379">
    <property type="entry name" value="CAP_bacterial"/>
    <property type="match status" value="1"/>
</dbReference>
<organism evidence="3 4">
    <name type="scientific">Algibacter miyuki</name>
    <dbReference type="NCBI Taxonomy" id="1306933"/>
    <lineage>
        <taxon>Bacteria</taxon>
        <taxon>Pseudomonadati</taxon>
        <taxon>Bacteroidota</taxon>
        <taxon>Flavobacteriia</taxon>
        <taxon>Flavobacteriales</taxon>
        <taxon>Flavobacteriaceae</taxon>
        <taxon>Algibacter</taxon>
    </lineage>
</organism>
<accession>A0ABV5H384</accession>
<sequence length="164" mass="18813">MKILTKLPLIALLALFSFSCSPENTNETFDDIQINSEALITKSIELETLELINEYRDSLGLKTLDNMDIIKSVAFSHTDYMMENNKISHDNFFKRSEYLKTHTGVETVSENVAYGFSSAKTLVKAWIASEGHRKTMEGDFTNFDISAEKNENGRWYYTNIFVKK</sequence>
<dbReference type="Proteomes" id="UP001589590">
    <property type="component" value="Unassembled WGS sequence"/>
</dbReference>
<evidence type="ECO:0000259" key="2">
    <source>
        <dbReference type="Pfam" id="PF00188"/>
    </source>
</evidence>
<proteinExistence type="predicted"/>
<evidence type="ECO:0000313" key="4">
    <source>
        <dbReference type="Proteomes" id="UP001589590"/>
    </source>
</evidence>
<keyword evidence="4" id="KW-1185">Reference proteome</keyword>
<dbReference type="Gene3D" id="3.40.33.10">
    <property type="entry name" value="CAP"/>
    <property type="match status" value="1"/>
</dbReference>
<dbReference type="RefSeq" id="WP_290270187.1">
    <property type="nucleotide sequence ID" value="NZ_JAUFQP010000010.1"/>
</dbReference>
<dbReference type="PANTHER" id="PTHR31157:SF30">
    <property type="entry name" value="SCP DOMAIN-CONTAINING PROTEIN"/>
    <property type="match status" value="1"/>
</dbReference>
<feature type="signal peptide" evidence="1">
    <location>
        <begin position="1"/>
        <end position="22"/>
    </location>
</feature>
<evidence type="ECO:0000313" key="3">
    <source>
        <dbReference type="EMBL" id="MFB9106338.1"/>
    </source>
</evidence>
<protein>
    <submittedName>
        <fullName evidence="3">CAP domain-containing protein</fullName>
    </submittedName>
</protein>
<dbReference type="Pfam" id="PF00188">
    <property type="entry name" value="CAP"/>
    <property type="match status" value="1"/>
</dbReference>
<feature type="chain" id="PRO_5045887089" evidence="1">
    <location>
        <begin position="23"/>
        <end position="164"/>
    </location>
</feature>
<reference evidence="3 4" key="1">
    <citation type="submission" date="2024-09" db="EMBL/GenBank/DDBJ databases">
        <authorList>
            <person name="Sun Q."/>
            <person name="Mori K."/>
        </authorList>
    </citation>
    <scope>NUCLEOTIDE SEQUENCE [LARGE SCALE GENOMIC DNA]</scope>
    <source>
        <strain evidence="3 4">CECT 8300</strain>
    </source>
</reference>
<name>A0ABV5H384_9FLAO</name>
<dbReference type="SUPFAM" id="SSF55797">
    <property type="entry name" value="PR-1-like"/>
    <property type="match status" value="1"/>
</dbReference>
<dbReference type="InterPro" id="IPR035940">
    <property type="entry name" value="CAP_sf"/>
</dbReference>
<feature type="domain" description="SCP" evidence="2">
    <location>
        <begin position="49"/>
        <end position="154"/>
    </location>
</feature>